<evidence type="ECO:0000256" key="6">
    <source>
        <dbReference type="ARBA" id="ARBA00023157"/>
    </source>
</evidence>
<comment type="catalytic activity">
    <reaction evidence="9">
        <text>(1,4-alpha-D-galacturonosyl)n+m + H2O = (1,4-alpha-D-galacturonosyl)n + (1,4-alpha-D-galacturonosyl)m.</text>
        <dbReference type="EC" id="3.2.1.15"/>
    </reaction>
</comment>
<dbReference type="InterPro" id="IPR006626">
    <property type="entry name" value="PbH1"/>
</dbReference>
<evidence type="ECO:0000256" key="10">
    <source>
        <dbReference type="PROSITE-ProRule" id="PRU10052"/>
    </source>
</evidence>
<dbReference type="InterPro" id="IPR050434">
    <property type="entry name" value="Glycosyl_hydrlase_28"/>
</dbReference>
<dbReference type="OrthoDB" id="1546079at2759"/>
<dbReference type="InterPro" id="IPR011050">
    <property type="entry name" value="Pectin_lyase_fold/virulence"/>
</dbReference>
<gene>
    <name evidence="13" type="ORF">RHOBADRAFT_47181</name>
</gene>
<feature type="chain" id="PRO_5006156694" description="endo-polygalacturonase" evidence="12">
    <location>
        <begin position="19"/>
        <end position="364"/>
    </location>
</feature>
<dbReference type="GO" id="GO:0004650">
    <property type="term" value="F:polygalacturonase activity"/>
    <property type="evidence" value="ECO:0007669"/>
    <property type="project" value="UniProtKB-EC"/>
</dbReference>
<keyword evidence="7 11" id="KW-0326">Glycosidase</keyword>
<dbReference type="Proteomes" id="UP000053890">
    <property type="component" value="Unassembled WGS sequence"/>
</dbReference>
<keyword evidence="6" id="KW-1015">Disulfide bond</keyword>
<evidence type="ECO:0000256" key="11">
    <source>
        <dbReference type="RuleBase" id="RU361169"/>
    </source>
</evidence>
<dbReference type="Pfam" id="PF00295">
    <property type="entry name" value="Glyco_hydro_28"/>
    <property type="match status" value="1"/>
</dbReference>
<dbReference type="EC" id="3.2.1.15" evidence="2"/>
<evidence type="ECO:0000256" key="12">
    <source>
        <dbReference type="SAM" id="SignalP"/>
    </source>
</evidence>
<dbReference type="OMA" id="GYCHGGH"/>
<dbReference type="GO" id="GO:0005576">
    <property type="term" value="C:extracellular region"/>
    <property type="evidence" value="ECO:0007669"/>
    <property type="project" value="TreeGrafter"/>
</dbReference>
<sequence length="364" mass="37905">MKFSLVACLLGATTLATAVSHELEKAPVDRLGKRCTGTIASLKDVAAAVKCQTVNIKSFTVDAGKTFELDLADGAVVNLQGDITFGSKSWEGPLMLIQGKDVTFNGGGHKLDGQGAKLWDGYGSNSGGVTKPKFFKVKMSGVMDNFTLLNQPVQGFSVSNPAKLVIIIVDVRAGAAKGHNTDGFDLSSAKDLTITHATVYNQDDCVAINDGDGITIENSTCIGGHGISIGSIRANKVVRNVVIQNNKVIDNDNGLRIKTYDNQPGASVSNVRYTGNVVTNAKKAGVIIQQDYTNEGATGKTTVGVPISGVHFTGTNSVSVASGAKRVYILCAKGSCSDFDFAGLKTSGGSAGSITNVSVKNYSL</sequence>
<dbReference type="PANTHER" id="PTHR31884:SF1">
    <property type="entry name" value="POLYGALACTURONASE"/>
    <property type="match status" value="1"/>
</dbReference>
<feature type="signal peptide" evidence="12">
    <location>
        <begin position="1"/>
        <end position="18"/>
    </location>
</feature>
<evidence type="ECO:0000256" key="2">
    <source>
        <dbReference type="ARBA" id="ARBA00012736"/>
    </source>
</evidence>
<reference evidence="13 14" key="1">
    <citation type="journal article" date="2015" name="Front. Microbiol.">
        <title>Genome sequence of the plant growth promoting endophytic yeast Rhodotorula graminis WP1.</title>
        <authorList>
            <person name="Firrincieli A."/>
            <person name="Otillar R."/>
            <person name="Salamov A."/>
            <person name="Schmutz J."/>
            <person name="Khan Z."/>
            <person name="Redman R.S."/>
            <person name="Fleck N.D."/>
            <person name="Lindquist E."/>
            <person name="Grigoriev I.V."/>
            <person name="Doty S.L."/>
        </authorList>
    </citation>
    <scope>NUCLEOTIDE SEQUENCE [LARGE SCALE GENOMIC DNA]</scope>
    <source>
        <strain evidence="13 14">WP1</strain>
    </source>
</reference>
<dbReference type="PROSITE" id="PS00502">
    <property type="entry name" value="POLYGALACTURONASE"/>
    <property type="match status" value="1"/>
</dbReference>
<keyword evidence="5 11" id="KW-0378">Hydrolase</keyword>
<evidence type="ECO:0000256" key="7">
    <source>
        <dbReference type="ARBA" id="ARBA00023295"/>
    </source>
</evidence>
<dbReference type="PANTHER" id="PTHR31884">
    <property type="entry name" value="POLYGALACTURONASE"/>
    <property type="match status" value="1"/>
</dbReference>
<evidence type="ECO:0000256" key="5">
    <source>
        <dbReference type="ARBA" id="ARBA00022801"/>
    </source>
</evidence>
<dbReference type="InterPro" id="IPR000743">
    <property type="entry name" value="Glyco_hydro_28"/>
</dbReference>
<dbReference type="EMBL" id="KQ474089">
    <property type="protein sequence ID" value="KPV72000.1"/>
    <property type="molecule type" value="Genomic_DNA"/>
</dbReference>
<name>A0A0P9ERG2_RHOGW</name>
<evidence type="ECO:0000256" key="1">
    <source>
        <dbReference type="ARBA" id="ARBA00008834"/>
    </source>
</evidence>
<dbReference type="RefSeq" id="XP_018268049.1">
    <property type="nucleotide sequence ID" value="XM_018414944.1"/>
</dbReference>
<evidence type="ECO:0000313" key="14">
    <source>
        <dbReference type="Proteomes" id="UP000053890"/>
    </source>
</evidence>
<accession>A0A0P9ERG2</accession>
<dbReference type="SUPFAM" id="SSF51126">
    <property type="entry name" value="Pectin lyase-like"/>
    <property type="match status" value="1"/>
</dbReference>
<dbReference type="GO" id="GO:0045490">
    <property type="term" value="P:pectin catabolic process"/>
    <property type="evidence" value="ECO:0007669"/>
    <property type="project" value="TreeGrafter"/>
</dbReference>
<protein>
    <recommendedName>
        <fullName evidence="2">endo-polygalacturonase</fullName>
        <ecNumber evidence="2">3.2.1.15</ecNumber>
    </recommendedName>
</protein>
<keyword evidence="14" id="KW-1185">Reference proteome</keyword>
<comment type="similarity">
    <text evidence="1 11">Belongs to the glycosyl hydrolase 28 family.</text>
</comment>
<evidence type="ECO:0000256" key="3">
    <source>
        <dbReference type="ARBA" id="ARBA00022729"/>
    </source>
</evidence>
<keyword evidence="4" id="KW-0677">Repeat</keyword>
<dbReference type="Gene3D" id="2.160.20.10">
    <property type="entry name" value="Single-stranded right-handed beta-helix, Pectin lyase-like"/>
    <property type="match status" value="1"/>
</dbReference>
<evidence type="ECO:0000256" key="4">
    <source>
        <dbReference type="ARBA" id="ARBA00022737"/>
    </source>
</evidence>
<dbReference type="InterPro" id="IPR012334">
    <property type="entry name" value="Pectin_lyas_fold"/>
</dbReference>
<dbReference type="GO" id="GO:0071555">
    <property type="term" value="P:cell wall organization"/>
    <property type="evidence" value="ECO:0007669"/>
    <property type="project" value="UniProtKB-KW"/>
</dbReference>
<keyword evidence="8" id="KW-0961">Cell wall biogenesis/degradation</keyword>
<proteinExistence type="inferred from homology"/>
<dbReference type="STRING" id="578459.A0A0P9ERG2"/>
<organism evidence="13 14">
    <name type="scientific">Rhodotorula graminis (strain WP1)</name>
    <dbReference type="NCBI Taxonomy" id="578459"/>
    <lineage>
        <taxon>Eukaryota</taxon>
        <taxon>Fungi</taxon>
        <taxon>Dikarya</taxon>
        <taxon>Basidiomycota</taxon>
        <taxon>Pucciniomycotina</taxon>
        <taxon>Microbotryomycetes</taxon>
        <taxon>Sporidiobolales</taxon>
        <taxon>Sporidiobolaceae</taxon>
        <taxon>Rhodotorula</taxon>
    </lineage>
</organism>
<feature type="active site" evidence="10">
    <location>
        <position position="225"/>
    </location>
</feature>
<keyword evidence="3 12" id="KW-0732">Signal</keyword>
<evidence type="ECO:0000313" key="13">
    <source>
        <dbReference type="EMBL" id="KPV72000.1"/>
    </source>
</evidence>
<dbReference type="GeneID" id="28975392"/>
<evidence type="ECO:0000256" key="8">
    <source>
        <dbReference type="ARBA" id="ARBA00023316"/>
    </source>
</evidence>
<evidence type="ECO:0000256" key="9">
    <source>
        <dbReference type="ARBA" id="ARBA00034074"/>
    </source>
</evidence>
<dbReference type="SMART" id="SM00710">
    <property type="entry name" value="PbH1"/>
    <property type="match status" value="4"/>
</dbReference>
<dbReference type="AlphaFoldDB" id="A0A0P9ERG2"/>